<evidence type="ECO:0000256" key="1">
    <source>
        <dbReference type="SAM" id="SignalP"/>
    </source>
</evidence>
<dbReference type="RefSeq" id="WP_184945742.1">
    <property type="nucleotide sequence ID" value="NZ_JACHJV010000003.1"/>
</dbReference>
<sequence length="274" mass="26877">MRHSRILTLAAVLLAAASTATAGNTAAYGRQTAPSARAAVDSHFGPSVDVSTGETGIATVHCPQGEVPTGGGGLDPTLFSGNPFAITNSFPQGDVWVVSALNTTSSTKKLAAFVLCSTAAHTVVESGSGFLNPGNGASPTVTCPAGQVTSGGGVHSSGTEVNVSSLAATSSSSWSVQVINNSGSVQSSKAVVICSTAPHSGQTGTAKAIAPHSTGVAFATCPQGQVPTGGGVVTDSPRALVSSLTSTGSDWDAGVVNLTNSTVHATAQVICTTP</sequence>
<feature type="signal peptide" evidence="1">
    <location>
        <begin position="1"/>
        <end position="22"/>
    </location>
</feature>
<organism evidence="2 3">
    <name type="scientific">Kitasatospora kifunensis</name>
    <name type="common">Streptomyces kifunensis</name>
    <dbReference type="NCBI Taxonomy" id="58351"/>
    <lineage>
        <taxon>Bacteria</taxon>
        <taxon>Bacillati</taxon>
        <taxon>Actinomycetota</taxon>
        <taxon>Actinomycetes</taxon>
        <taxon>Kitasatosporales</taxon>
        <taxon>Streptomycetaceae</taxon>
        <taxon>Kitasatospora</taxon>
    </lineage>
</organism>
<reference evidence="2 3" key="1">
    <citation type="submission" date="2020-08" db="EMBL/GenBank/DDBJ databases">
        <title>Sequencing the genomes of 1000 actinobacteria strains.</title>
        <authorList>
            <person name="Klenk H.-P."/>
        </authorList>
    </citation>
    <scope>NUCLEOTIDE SEQUENCE [LARGE SCALE GENOMIC DNA]</scope>
    <source>
        <strain evidence="2 3">DSM 41654</strain>
    </source>
</reference>
<evidence type="ECO:0000313" key="2">
    <source>
        <dbReference type="EMBL" id="MBB4928388.1"/>
    </source>
</evidence>
<gene>
    <name evidence="2" type="ORF">FHR34_007485</name>
</gene>
<evidence type="ECO:0000313" key="3">
    <source>
        <dbReference type="Proteomes" id="UP000540506"/>
    </source>
</evidence>
<comment type="caution">
    <text evidence="2">The sequence shown here is derived from an EMBL/GenBank/DDBJ whole genome shotgun (WGS) entry which is preliminary data.</text>
</comment>
<feature type="chain" id="PRO_5031468925" evidence="1">
    <location>
        <begin position="23"/>
        <end position="274"/>
    </location>
</feature>
<name>A0A7W7RB17_KITKI</name>
<dbReference type="Proteomes" id="UP000540506">
    <property type="component" value="Unassembled WGS sequence"/>
</dbReference>
<proteinExistence type="predicted"/>
<protein>
    <submittedName>
        <fullName evidence="2">Uncharacterized protein</fullName>
    </submittedName>
</protein>
<dbReference type="EMBL" id="JACHJV010000003">
    <property type="protein sequence ID" value="MBB4928388.1"/>
    <property type="molecule type" value="Genomic_DNA"/>
</dbReference>
<dbReference type="AlphaFoldDB" id="A0A7W7RB17"/>
<accession>A0A7W7RB17</accession>
<keyword evidence="1" id="KW-0732">Signal</keyword>
<keyword evidence="3" id="KW-1185">Reference proteome</keyword>